<organism evidence="1 2">
    <name type="scientific">Camellia lanceoleosa</name>
    <dbReference type="NCBI Taxonomy" id="1840588"/>
    <lineage>
        <taxon>Eukaryota</taxon>
        <taxon>Viridiplantae</taxon>
        <taxon>Streptophyta</taxon>
        <taxon>Embryophyta</taxon>
        <taxon>Tracheophyta</taxon>
        <taxon>Spermatophyta</taxon>
        <taxon>Magnoliopsida</taxon>
        <taxon>eudicotyledons</taxon>
        <taxon>Gunneridae</taxon>
        <taxon>Pentapetalae</taxon>
        <taxon>asterids</taxon>
        <taxon>Ericales</taxon>
        <taxon>Theaceae</taxon>
        <taxon>Camellia</taxon>
    </lineage>
</organism>
<evidence type="ECO:0000313" key="2">
    <source>
        <dbReference type="Proteomes" id="UP001060215"/>
    </source>
</evidence>
<evidence type="ECO:0000313" key="1">
    <source>
        <dbReference type="EMBL" id="KAI7987979.1"/>
    </source>
</evidence>
<sequence length="358" mass="41024">MMIARFNFYPPCPRPDHMLGLKPHADGTAITFLLQDKEVEGLQILKDGQWFRVPIIPHALLINVGDQAEAINHGMESSFLDKVREIAKQFFLLPIEEKHKYSRTVEDLEGYGNDSVLSEHQILDWTDRLYLIVSPEDQRKLKFWPQNPECFREILHDYTTKLAMLNELVLKSMAKSLNLEENCFLNQYGERAMMFGRFNFYPPCPRPDRTLGLKPHADGSAITFLLQDKEVEGLQILKDGQWFRVPIIPHALLINVGDQAEIMSNGMFKSPVHRVVTNSERERITLAVFCMPESNNEIEPVEGLIDEKRPRWNNISTVKGNFDWLAVGCNCTEEERLGGVEEVVVKIGISGFWLVVDG</sequence>
<dbReference type="Proteomes" id="UP001060215">
    <property type="component" value="Chromosome 14"/>
</dbReference>
<accession>A0ACC0FI30</accession>
<comment type="caution">
    <text evidence="1">The sequence shown here is derived from an EMBL/GenBank/DDBJ whole genome shotgun (WGS) entry which is preliminary data.</text>
</comment>
<name>A0ACC0FI30_9ERIC</name>
<proteinExistence type="predicted"/>
<dbReference type="EMBL" id="CM045771">
    <property type="protein sequence ID" value="KAI7987979.1"/>
    <property type="molecule type" value="Genomic_DNA"/>
</dbReference>
<gene>
    <name evidence="1" type="ORF">LOK49_LG13G00157</name>
</gene>
<protein>
    <submittedName>
        <fullName evidence="1">Protein SRG1</fullName>
    </submittedName>
</protein>
<keyword evidence="2" id="KW-1185">Reference proteome</keyword>
<reference evidence="1 2" key="1">
    <citation type="journal article" date="2022" name="Plant J.">
        <title>Chromosome-level genome of Camellia lanceoleosa provides a valuable resource for understanding genome evolution and self-incompatibility.</title>
        <authorList>
            <person name="Gong W."/>
            <person name="Xiao S."/>
            <person name="Wang L."/>
            <person name="Liao Z."/>
            <person name="Chang Y."/>
            <person name="Mo W."/>
            <person name="Hu G."/>
            <person name="Li W."/>
            <person name="Zhao G."/>
            <person name="Zhu H."/>
            <person name="Hu X."/>
            <person name="Ji K."/>
            <person name="Xiang X."/>
            <person name="Song Q."/>
            <person name="Yuan D."/>
            <person name="Jin S."/>
            <person name="Zhang L."/>
        </authorList>
    </citation>
    <scope>NUCLEOTIDE SEQUENCE [LARGE SCALE GENOMIC DNA]</scope>
    <source>
        <strain evidence="1">SQ_2022a</strain>
    </source>
</reference>